<dbReference type="InterPro" id="IPR017937">
    <property type="entry name" value="Thioredoxin_CS"/>
</dbReference>
<dbReference type="AlphaFoldDB" id="A0A8H8CKE3"/>
<evidence type="ECO:0000256" key="2">
    <source>
        <dbReference type="ARBA" id="ARBA00022729"/>
    </source>
</evidence>
<dbReference type="SUPFAM" id="SSF52833">
    <property type="entry name" value="Thioredoxin-like"/>
    <property type="match status" value="3"/>
</dbReference>
<feature type="signal peptide" evidence="5">
    <location>
        <begin position="1"/>
        <end position="22"/>
    </location>
</feature>
<dbReference type="InterPro" id="IPR004045">
    <property type="entry name" value="Glutathione_S-Trfase_N"/>
</dbReference>
<dbReference type="Gene3D" id="3.40.30.10">
    <property type="entry name" value="Glutaredoxin"/>
    <property type="match status" value="4"/>
</dbReference>
<dbReference type="PRINTS" id="PR00421">
    <property type="entry name" value="THIOREDOXIN"/>
</dbReference>
<sequence length="892" mass="98940">MHLPSGLHLIISSLLFSTSIAAAAIPDASSSLVAARDSTKLHTYSSSSPSGIELDPSTFSETIKEGLWFIEHFSPYCGHCKHFKPTWQQLVLDTRAKGEDGLGGGEVPEVGMGVVDCTLHGDLCDANKVTGYPTLLMFHDGKIVDQFKKARELEDLKAFMKRHVKAAAPPPPPPPPPVAPVQPPAAEAVKQPPAVTLNPNINPNGEVLSLTPSSFTSIMATGPTFVKFFAPWCGHCKKLAPTWKQLARHMKGRVNIVEVNCDDHTSLCKQEGVQGYPTLMWYANRGAKGYEYNSGRKIDQLKAFTDKASSAGVQVLAESADLDKHIAEEEVLYLLLHSPTDTEILRVIRGASSVLLGSPQIFASSDPALHTRYSIPAGSPWALVALKDHDAKTPSSIHYGSSPSSLYTSSSSDESKKLNRWLLTHRLPTTTELTRDTFQSVMNAPQSPLVVLCFSPERTQDAVMRRLKDIGAKWRHRTEGSGIVHGKEVVFAWMDEDKWTDWMKSMYGLAKRPEIEGQGDLDTVRVVIADHSKLVYYNTDHAGNAIRFTSSSSMFAAVDDAASGKSKAHNSEGTIERMARYLNNKMQSLESFVIEKPFHSLFILIAFFALAFVVITRLVNSDVSSAQNEWKELKGRTPRCDMSIIFYDIPSTSPGYSVSPNTWRTRYCLNLKGLPYTTEWVEFPDIKTLYEKLGVPPTSKTLDGNPHYTLPMIYDPSTQKYISDSLAIAQYLDAQYPGTAESGRGTIFPSGSAGVIQNFAETAIPLMMDARYLITWSLFRKLNLSNATYYRALREATFGMKMEELVPDDKLVNEIATLEGIMKEIDTLYSNTNKGEGTYLVGDVISWGDIMLAAVLVIFRISWGEDSELWKQLTSWHNGRWGKLMESMNRYE</sequence>
<dbReference type="GO" id="GO:0006457">
    <property type="term" value="P:protein folding"/>
    <property type="evidence" value="ECO:0007669"/>
    <property type="project" value="TreeGrafter"/>
</dbReference>
<comment type="similarity">
    <text evidence="1">Belongs to the protein disulfide isomerase family.</text>
</comment>
<dbReference type="SUPFAM" id="SSF47616">
    <property type="entry name" value="GST C-terminal domain-like"/>
    <property type="match status" value="1"/>
</dbReference>
<dbReference type="PROSITE" id="PS50404">
    <property type="entry name" value="GST_NTER"/>
    <property type="match status" value="1"/>
</dbReference>
<feature type="domain" description="GST N-terminal" evidence="6">
    <location>
        <begin position="649"/>
        <end position="740"/>
    </location>
</feature>
<dbReference type="PROSITE" id="PS51352">
    <property type="entry name" value="THIOREDOXIN_2"/>
    <property type="match status" value="2"/>
</dbReference>
<dbReference type="EMBL" id="JAFIQS010000005">
    <property type="protein sequence ID" value="KAG5169757.1"/>
    <property type="molecule type" value="Genomic_DNA"/>
</dbReference>
<comment type="caution">
    <text evidence="8">The sequence shown here is derived from an EMBL/GenBank/DDBJ whole genome shotgun (WGS) entry which is preliminary data.</text>
</comment>
<keyword evidence="4" id="KW-0812">Transmembrane</keyword>
<dbReference type="Pfam" id="PF00085">
    <property type="entry name" value="Thioredoxin"/>
    <property type="match status" value="2"/>
</dbReference>
<accession>A0A8H8CKE3</accession>
<dbReference type="CDD" id="cd03038">
    <property type="entry name" value="GST_N_etherase_LigE"/>
    <property type="match status" value="1"/>
</dbReference>
<dbReference type="InterPro" id="IPR036282">
    <property type="entry name" value="Glutathione-S-Trfase_C_sf"/>
</dbReference>
<feature type="domain" description="Thioredoxin" evidence="7">
    <location>
        <begin position="14"/>
        <end position="165"/>
    </location>
</feature>
<evidence type="ECO:0000256" key="1">
    <source>
        <dbReference type="ARBA" id="ARBA00006347"/>
    </source>
</evidence>
<name>A0A8H8CKE3_PSICU</name>
<dbReference type="InterPro" id="IPR036249">
    <property type="entry name" value="Thioredoxin-like_sf"/>
</dbReference>
<keyword evidence="4" id="KW-1133">Transmembrane helix</keyword>
<dbReference type="InterPro" id="IPR051063">
    <property type="entry name" value="PDI"/>
</dbReference>
<evidence type="ECO:0008006" key="9">
    <source>
        <dbReference type="Google" id="ProtNLM"/>
    </source>
</evidence>
<feature type="region of interest" description="Disordered" evidence="3">
    <location>
        <begin position="165"/>
        <end position="190"/>
    </location>
</feature>
<protein>
    <recommendedName>
        <fullName evidence="9">Thioredoxin-like protein</fullName>
    </recommendedName>
</protein>
<evidence type="ECO:0000259" key="7">
    <source>
        <dbReference type="PROSITE" id="PS51352"/>
    </source>
</evidence>
<feature type="transmembrane region" description="Helical" evidence="4">
    <location>
        <begin position="598"/>
        <end position="619"/>
    </location>
</feature>
<gene>
    <name evidence="8" type="ORF">JR316_006317</name>
</gene>
<keyword evidence="2 5" id="KW-0732">Signal</keyword>
<evidence type="ECO:0000256" key="3">
    <source>
        <dbReference type="SAM" id="MobiDB-lite"/>
    </source>
</evidence>
<keyword evidence="4" id="KW-0472">Membrane</keyword>
<evidence type="ECO:0000256" key="5">
    <source>
        <dbReference type="SAM" id="SignalP"/>
    </source>
</evidence>
<evidence type="ECO:0000259" key="6">
    <source>
        <dbReference type="PROSITE" id="PS50404"/>
    </source>
</evidence>
<feature type="domain" description="Thioredoxin" evidence="7">
    <location>
        <begin position="186"/>
        <end position="310"/>
    </location>
</feature>
<feature type="chain" id="PRO_5034996569" description="Thioredoxin-like protein" evidence="5">
    <location>
        <begin position="23"/>
        <end position="892"/>
    </location>
</feature>
<reference evidence="8" key="1">
    <citation type="submission" date="2021-02" db="EMBL/GenBank/DDBJ databases">
        <title>Psilocybe cubensis genome.</title>
        <authorList>
            <person name="Mckernan K.J."/>
            <person name="Crawford S."/>
            <person name="Trippe A."/>
            <person name="Kane L.T."/>
            <person name="Mclaughlin S."/>
        </authorList>
    </citation>
    <scope>NUCLEOTIDE SEQUENCE [LARGE SCALE GENOMIC DNA]</scope>
    <source>
        <strain evidence="8">MGC-MH-2018</strain>
    </source>
</reference>
<evidence type="ECO:0000256" key="4">
    <source>
        <dbReference type="SAM" id="Phobius"/>
    </source>
</evidence>
<organism evidence="8">
    <name type="scientific">Psilocybe cubensis</name>
    <name type="common">Psychedelic mushroom</name>
    <name type="synonym">Stropharia cubensis</name>
    <dbReference type="NCBI Taxonomy" id="181762"/>
    <lineage>
        <taxon>Eukaryota</taxon>
        <taxon>Fungi</taxon>
        <taxon>Dikarya</taxon>
        <taxon>Basidiomycota</taxon>
        <taxon>Agaricomycotina</taxon>
        <taxon>Agaricomycetes</taxon>
        <taxon>Agaricomycetidae</taxon>
        <taxon>Agaricales</taxon>
        <taxon>Agaricineae</taxon>
        <taxon>Strophariaceae</taxon>
        <taxon>Psilocybe</taxon>
    </lineage>
</organism>
<dbReference type="InterPro" id="IPR013766">
    <property type="entry name" value="Thioredoxin_domain"/>
</dbReference>
<dbReference type="Gene3D" id="1.20.1050.10">
    <property type="match status" value="1"/>
</dbReference>
<proteinExistence type="inferred from homology"/>
<feature type="compositionally biased region" description="Pro residues" evidence="3">
    <location>
        <begin position="168"/>
        <end position="183"/>
    </location>
</feature>
<dbReference type="PROSITE" id="PS00194">
    <property type="entry name" value="THIOREDOXIN_1"/>
    <property type="match status" value="1"/>
</dbReference>
<dbReference type="Pfam" id="PF22041">
    <property type="entry name" value="GST_C_7"/>
    <property type="match status" value="1"/>
</dbReference>
<dbReference type="PANTHER" id="PTHR45672">
    <property type="entry name" value="PROTEIN DISULFIDE-ISOMERASE C17H9.14C-RELATED"/>
    <property type="match status" value="1"/>
</dbReference>
<evidence type="ECO:0000313" key="8">
    <source>
        <dbReference type="EMBL" id="KAG5169757.1"/>
    </source>
</evidence>
<dbReference type="PANTHER" id="PTHR45672:SF3">
    <property type="entry name" value="THIOREDOXIN DOMAIN-CONTAINING PROTEIN 5"/>
    <property type="match status" value="1"/>
</dbReference>
<dbReference type="GO" id="GO:0005783">
    <property type="term" value="C:endoplasmic reticulum"/>
    <property type="evidence" value="ECO:0007669"/>
    <property type="project" value="TreeGrafter"/>
</dbReference>
<dbReference type="InterPro" id="IPR054416">
    <property type="entry name" value="GST_UstS-like_C"/>
</dbReference>
<dbReference type="Pfam" id="PF13409">
    <property type="entry name" value="GST_N_2"/>
    <property type="match status" value="1"/>
</dbReference>
<dbReference type="GO" id="GO:0003756">
    <property type="term" value="F:protein disulfide isomerase activity"/>
    <property type="evidence" value="ECO:0007669"/>
    <property type="project" value="TreeGrafter"/>
</dbReference>